<dbReference type="KEGG" id="sgn:SGRA_1653"/>
<dbReference type="STRING" id="984262.SGRA_1653"/>
<dbReference type="Proteomes" id="UP000007519">
    <property type="component" value="Chromosome"/>
</dbReference>
<feature type="domain" description="DUF5916" evidence="2">
    <location>
        <begin position="264"/>
        <end position="841"/>
    </location>
</feature>
<keyword evidence="1" id="KW-0472">Membrane</keyword>
<reference evidence="3 4" key="1">
    <citation type="journal article" date="2012" name="Stand. Genomic Sci.">
        <title>Complete genome sequencing and analysis of Saprospira grandis str. Lewin, a predatory marine bacterium.</title>
        <authorList>
            <person name="Saw J.H."/>
            <person name="Yuryev A."/>
            <person name="Kanbe M."/>
            <person name="Hou S."/>
            <person name="Young A.G."/>
            <person name="Aizawa S."/>
            <person name="Alam M."/>
        </authorList>
    </citation>
    <scope>NUCLEOTIDE SEQUENCE [LARGE SCALE GENOMIC DNA]</scope>
    <source>
        <strain evidence="3 4">Lewin</strain>
    </source>
</reference>
<dbReference type="Gene3D" id="2.60.40.1190">
    <property type="match status" value="1"/>
</dbReference>
<dbReference type="InterPro" id="IPR045670">
    <property type="entry name" value="DUF5916"/>
</dbReference>
<dbReference type="SUPFAM" id="SSF49344">
    <property type="entry name" value="CBD9-like"/>
    <property type="match status" value="1"/>
</dbReference>
<evidence type="ECO:0000256" key="1">
    <source>
        <dbReference type="SAM" id="Phobius"/>
    </source>
</evidence>
<feature type="transmembrane region" description="Helical" evidence="1">
    <location>
        <begin position="35"/>
        <end position="58"/>
    </location>
</feature>
<dbReference type="AlphaFoldDB" id="H6LAA3"/>
<keyword evidence="4" id="KW-1185">Reference proteome</keyword>
<sequence length="851" mass="97800">MQKANSKSLTAISLAPKFAANNYKPPQLTIMQQFYLLIFFYLSAILGLAAQPVGMAAYPNKKGLRAMQLGEGKLKIDGLLNEAAWQEAPIAEGFTEYEPAPNTPGSFRTEVRVIYGPSAIYIGAYMYDPAPDSILQQLAVRDEVSGSNADYFTVYIDGMFRQQNAFHFTVSASGVREDASDGDQLWDAAWRSGHQILEDGWSVEIEIPYSQLRFAPQEQQLWGINFERYIRRYRESAYWSALDPEIDGEVQQFGLLYGLEGINPPLRLSLTPYAASYLTLENGQAPSFRASAGADLKYGINESFTLDVALIPDFGDVQSDNLQFNLSPFEIYYTERRPFFTEGTELFGRADLFYSRRVGSRPSRASWASSQMDSTETLVSNPERSQLINALKLSGRTQKGLGVGVFNAVTAPAYAKIESEKGEERSIKTESLSNYNLLVIDQQLRNNSYISFVQSSVLRSGGFTDAMAWGTEFRLTDKKNRYVLSGSGAYSRRYLDQELYKEEIEDGFKAYLNVGKIQGQWRWSLNQTVYSDQYNINDLGYIGRPNYLRTTANLDYYIFKPFGRYNYMHYNFSTYMEQLYKPYNFSRIEMNAQVSATDKNFLYSFFNLAFQPLGYVDFFEAREAGRAWNKPIWGRIRGYFSSDYRKPFALDGDISYRPFLSANPIWKNAYTFEMELSPRYRFNDRANLVLSQNLTLRNKNLGYVNRLADESIIFGQRSYQTMESQLTFNYLFSPLISLSFRARHFWASVAYSDFYVLDQTGDLLDSSYDALHDQNYNAFNIDLIFRWRFAPGSEFNAVWKNAILSEGQYVEENYGRNFQQMLEDNPLNQFSVKLLYFLDVPRFGKELAKRF</sequence>
<dbReference type="OrthoDB" id="9786766at2"/>
<keyword evidence="3" id="KW-0378">Hydrolase</keyword>
<protein>
    <submittedName>
        <fullName evidence="3">Membrane associated hydrolase</fullName>
    </submittedName>
</protein>
<dbReference type="Pfam" id="PF19313">
    <property type="entry name" value="DUF5916"/>
    <property type="match status" value="1"/>
</dbReference>
<dbReference type="eggNOG" id="COG2091">
    <property type="taxonomic scope" value="Bacteria"/>
</dbReference>
<dbReference type="EMBL" id="CP002831">
    <property type="protein sequence ID" value="AFC24388.1"/>
    <property type="molecule type" value="Genomic_DNA"/>
</dbReference>
<keyword evidence="1" id="KW-0812">Transmembrane</keyword>
<keyword evidence="1" id="KW-1133">Transmembrane helix</keyword>
<dbReference type="HOGENOM" id="CLU_016090_0_0_10"/>
<evidence type="ECO:0000259" key="2">
    <source>
        <dbReference type="Pfam" id="PF19313"/>
    </source>
</evidence>
<evidence type="ECO:0000313" key="3">
    <source>
        <dbReference type="EMBL" id="AFC24388.1"/>
    </source>
</evidence>
<accession>H6LAA3</accession>
<dbReference type="CDD" id="cd09618">
    <property type="entry name" value="CBM9_like_2"/>
    <property type="match status" value="1"/>
</dbReference>
<organism evidence="3 4">
    <name type="scientific">Saprospira grandis (strain Lewin)</name>
    <dbReference type="NCBI Taxonomy" id="984262"/>
    <lineage>
        <taxon>Bacteria</taxon>
        <taxon>Pseudomonadati</taxon>
        <taxon>Bacteroidota</taxon>
        <taxon>Saprospiria</taxon>
        <taxon>Saprospirales</taxon>
        <taxon>Saprospiraceae</taxon>
        <taxon>Saprospira</taxon>
    </lineage>
</organism>
<gene>
    <name evidence="3" type="ordered locus">SGRA_1653</name>
</gene>
<proteinExistence type="predicted"/>
<evidence type="ECO:0000313" key="4">
    <source>
        <dbReference type="Proteomes" id="UP000007519"/>
    </source>
</evidence>
<name>H6LAA3_SAPGL</name>
<dbReference type="GO" id="GO:0016787">
    <property type="term" value="F:hydrolase activity"/>
    <property type="evidence" value="ECO:0007669"/>
    <property type="project" value="UniProtKB-KW"/>
</dbReference>